<dbReference type="PROSITE" id="PS00723">
    <property type="entry name" value="POLYPRENYL_SYNTHASE_1"/>
    <property type="match status" value="1"/>
</dbReference>
<evidence type="ECO:0000256" key="5">
    <source>
        <dbReference type="ARBA" id="ARBA00022842"/>
    </source>
</evidence>
<keyword evidence="4" id="KW-0479">Metal-binding</keyword>
<dbReference type="AlphaFoldDB" id="A0A1H4QW75"/>
<evidence type="ECO:0000256" key="1">
    <source>
        <dbReference type="ARBA" id="ARBA00001946"/>
    </source>
</evidence>
<dbReference type="PANTHER" id="PTHR12001">
    <property type="entry name" value="GERANYLGERANYL PYROPHOSPHATE SYNTHASE"/>
    <property type="match status" value="1"/>
</dbReference>
<dbReference type="CDD" id="cd00685">
    <property type="entry name" value="Trans_IPPS_HT"/>
    <property type="match status" value="1"/>
</dbReference>
<comment type="similarity">
    <text evidence="2 6">Belongs to the FPP/GGPP synthase family.</text>
</comment>
<reference evidence="7 8" key="1">
    <citation type="submission" date="2016-10" db="EMBL/GenBank/DDBJ databases">
        <authorList>
            <person name="de Groot N.N."/>
        </authorList>
    </citation>
    <scope>NUCLEOTIDE SEQUENCE [LARGE SCALE GENOMIC DNA]</scope>
    <source>
        <strain evidence="7 8">DSM 10495</strain>
    </source>
</reference>
<evidence type="ECO:0000256" key="6">
    <source>
        <dbReference type="RuleBase" id="RU004466"/>
    </source>
</evidence>
<evidence type="ECO:0000313" key="8">
    <source>
        <dbReference type="Proteomes" id="UP000182652"/>
    </source>
</evidence>
<dbReference type="InterPro" id="IPR008949">
    <property type="entry name" value="Isoprenoid_synthase_dom_sf"/>
</dbReference>
<dbReference type="InterPro" id="IPR000092">
    <property type="entry name" value="Polyprenyl_synt"/>
</dbReference>
<organism evidence="7 8">
    <name type="scientific">Arthrobacter woluwensis</name>
    <dbReference type="NCBI Taxonomy" id="156980"/>
    <lineage>
        <taxon>Bacteria</taxon>
        <taxon>Bacillati</taxon>
        <taxon>Actinomycetota</taxon>
        <taxon>Actinomycetes</taxon>
        <taxon>Micrococcales</taxon>
        <taxon>Micrococcaceae</taxon>
        <taxon>Arthrobacter</taxon>
    </lineage>
</organism>
<dbReference type="InterPro" id="IPR033749">
    <property type="entry name" value="Polyprenyl_synt_CS"/>
</dbReference>
<dbReference type="Gene3D" id="1.10.600.10">
    <property type="entry name" value="Farnesyl Diphosphate Synthase"/>
    <property type="match status" value="1"/>
</dbReference>
<dbReference type="SUPFAM" id="SSF48576">
    <property type="entry name" value="Terpenoid synthases"/>
    <property type="match status" value="1"/>
</dbReference>
<dbReference type="SFLD" id="SFLDS00005">
    <property type="entry name" value="Isoprenoid_Synthase_Type_I"/>
    <property type="match status" value="1"/>
</dbReference>
<proteinExistence type="inferred from homology"/>
<evidence type="ECO:0000313" key="7">
    <source>
        <dbReference type="EMBL" id="SEC23886.1"/>
    </source>
</evidence>
<dbReference type="Pfam" id="PF00348">
    <property type="entry name" value="polyprenyl_synt"/>
    <property type="match status" value="1"/>
</dbReference>
<comment type="cofactor">
    <cofactor evidence="1">
        <name>Mg(2+)</name>
        <dbReference type="ChEBI" id="CHEBI:18420"/>
    </cofactor>
</comment>
<dbReference type="EMBL" id="FNSN01000003">
    <property type="protein sequence ID" value="SEC23886.1"/>
    <property type="molecule type" value="Genomic_DNA"/>
</dbReference>
<dbReference type="GO" id="GO:0008299">
    <property type="term" value="P:isoprenoid biosynthetic process"/>
    <property type="evidence" value="ECO:0007669"/>
    <property type="project" value="InterPro"/>
</dbReference>
<dbReference type="RefSeq" id="WP_066215502.1">
    <property type="nucleotide sequence ID" value="NZ_FNSN01000003.1"/>
</dbReference>
<sequence>MTTAAQPGPSSEVNAEQALFVAAVNEQLDDFLDRQRHLVSGVSADVAPLLDSIRTLVSGGKRMRALLAYWGFRAAGGAAQAEEAVQAGVALELFQAAALIHDDIIDRSATRRGRPSVHQSFTDLHQESGWMLDPERFGHAAGILTGDLCLSFSEEAFSEIGQATSSGTVARGIFNRMRAEVMAGQYLDILEEVAGPLRTVEGAAERARTVIRFKSAKYSTEHPLALGGAIAGAPQELLDGFSRFSLPLGEAFQLRDDELGVFGDPLTSGKPAGDDLREGKRTLLVAFMRELGTPDQVKSLEAALGHPELSDDDVARVRADMTACGALGAVEAEIDSLSTASFTALDALPISDLPRQALRSLAESAVQRSS</sequence>
<keyword evidence="3 6" id="KW-0808">Transferase</keyword>
<keyword evidence="5" id="KW-0460">Magnesium</keyword>
<keyword evidence="8" id="KW-1185">Reference proteome</keyword>
<evidence type="ECO:0000256" key="3">
    <source>
        <dbReference type="ARBA" id="ARBA00022679"/>
    </source>
</evidence>
<dbReference type="PANTHER" id="PTHR12001:SF85">
    <property type="entry name" value="SHORT CHAIN ISOPRENYL DIPHOSPHATE SYNTHASE"/>
    <property type="match status" value="1"/>
</dbReference>
<dbReference type="STRING" id="156980.SAMN04489745_2403"/>
<gene>
    <name evidence="7" type="ORF">SAMN04489745_2403</name>
</gene>
<protein>
    <submittedName>
        <fullName evidence="7">Geranylgeranyl diphosphate synthase, type I</fullName>
    </submittedName>
</protein>
<dbReference type="Proteomes" id="UP000182652">
    <property type="component" value="Unassembled WGS sequence"/>
</dbReference>
<evidence type="ECO:0000256" key="2">
    <source>
        <dbReference type="ARBA" id="ARBA00006706"/>
    </source>
</evidence>
<name>A0A1H4QW75_9MICC</name>
<accession>A0A1H4QW75</accession>
<dbReference type="GO" id="GO:0004659">
    <property type="term" value="F:prenyltransferase activity"/>
    <property type="evidence" value="ECO:0007669"/>
    <property type="project" value="InterPro"/>
</dbReference>
<dbReference type="GO" id="GO:0046872">
    <property type="term" value="F:metal ion binding"/>
    <property type="evidence" value="ECO:0007669"/>
    <property type="project" value="UniProtKB-KW"/>
</dbReference>
<evidence type="ECO:0000256" key="4">
    <source>
        <dbReference type="ARBA" id="ARBA00022723"/>
    </source>
</evidence>